<gene>
    <name evidence="2" type="ORF">GCM10010430_71030</name>
</gene>
<evidence type="ECO:0000313" key="3">
    <source>
        <dbReference type="Proteomes" id="UP001500305"/>
    </source>
</evidence>
<name>A0ABP5RXC5_9ACTN</name>
<accession>A0ABP5RXC5</accession>
<protein>
    <submittedName>
        <fullName evidence="2">Uncharacterized protein</fullName>
    </submittedName>
</protein>
<dbReference type="EMBL" id="BAAATR010000051">
    <property type="protein sequence ID" value="GAA2274852.1"/>
    <property type="molecule type" value="Genomic_DNA"/>
</dbReference>
<evidence type="ECO:0000256" key="1">
    <source>
        <dbReference type="SAM" id="MobiDB-lite"/>
    </source>
</evidence>
<reference evidence="3" key="1">
    <citation type="journal article" date="2019" name="Int. J. Syst. Evol. Microbiol.">
        <title>The Global Catalogue of Microorganisms (GCM) 10K type strain sequencing project: providing services to taxonomists for standard genome sequencing and annotation.</title>
        <authorList>
            <consortium name="The Broad Institute Genomics Platform"/>
            <consortium name="The Broad Institute Genome Sequencing Center for Infectious Disease"/>
            <person name="Wu L."/>
            <person name="Ma J."/>
        </authorList>
    </citation>
    <scope>NUCLEOTIDE SEQUENCE [LARGE SCALE GENOMIC DNA]</scope>
    <source>
        <strain evidence="3">JCM 7356</strain>
    </source>
</reference>
<sequence>MSNAGEGWSARQWSAGWAAFRLSPFLQAPTADPLSSPANGREFPQASAGGNPIPRPKPGGEGPAPPHFRHCGVVAVLRRFRRPIRLYRFGVPGARGTILNERFSDDLFYCTQVNPRRRPEPR</sequence>
<organism evidence="2 3">
    <name type="scientific">Kitasatospora cystarginea</name>
    <dbReference type="NCBI Taxonomy" id="58350"/>
    <lineage>
        <taxon>Bacteria</taxon>
        <taxon>Bacillati</taxon>
        <taxon>Actinomycetota</taxon>
        <taxon>Actinomycetes</taxon>
        <taxon>Kitasatosporales</taxon>
        <taxon>Streptomycetaceae</taxon>
        <taxon>Kitasatospora</taxon>
    </lineage>
</organism>
<dbReference type="Proteomes" id="UP001500305">
    <property type="component" value="Unassembled WGS sequence"/>
</dbReference>
<keyword evidence="3" id="KW-1185">Reference proteome</keyword>
<comment type="caution">
    <text evidence="2">The sequence shown here is derived from an EMBL/GenBank/DDBJ whole genome shotgun (WGS) entry which is preliminary data.</text>
</comment>
<feature type="region of interest" description="Disordered" evidence="1">
    <location>
        <begin position="30"/>
        <end position="66"/>
    </location>
</feature>
<evidence type="ECO:0000313" key="2">
    <source>
        <dbReference type="EMBL" id="GAA2274852.1"/>
    </source>
</evidence>
<proteinExistence type="predicted"/>